<proteinExistence type="predicted"/>
<protein>
    <submittedName>
        <fullName evidence="1">Uncharacterized protein</fullName>
    </submittedName>
</protein>
<organism evidence="1 2">
    <name type="scientific">Mesorhizobium sangaii</name>
    <dbReference type="NCBI Taxonomy" id="505389"/>
    <lineage>
        <taxon>Bacteria</taxon>
        <taxon>Pseudomonadati</taxon>
        <taxon>Pseudomonadota</taxon>
        <taxon>Alphaproteobacteria</taxon>
        <taxon>Hyphomicrobiales</taxon>
        <taxon>Phyllobacteriaceae</taxon>
        <taxon>Mesorhizobium</taxon>
    </lineage>
</organism>
<keyword evidence="2" id="KW-1185">Reference proteome</keyword>
<dbReference type="EMBL" id="JACHEF010000006">
    <property type="protein sequence ID" value="MBB6412692.1"/>
    <property type="molecule type" value="Genomic_DNA"/>
</dbReference>
<comment type="caution">
    <text evidence="1">The sequence shown here is derived from an EMBL/GenBank/DDBJ whole genome shotgun (WGS) entry which is preliminary data.</text>
</comment>
<sequence>MIATERPRRNVEAGFGEIMVKKKMTLFPLAFFRIV</sequence>
<evidence type="ECO:0000313" key="2">
    <source>
        <dbReference type="Proteomes" id="UP000556329"/>
    </source>
</evidence>
<name>A0A841PRJ1_9HYPH</name>
<dbReference type="AlphaFoldDB" id="A0A841PRJ1"/>
<dbReference type="Proteomes" id="UP000556329">
    <property type="component" value="Unassembled WGS sequence"/>
</dbReference>
<evidence type="ECO:0000313" key="1">
    <source>
        <dbReference type="EMBL" id="MBB6412692.1"/>
    </source>
</evidence>
<reference evidence="1 2" key="1">
    <citation type="submission" date="2020-08" db="EMBL/GenBank/DDBJ databases">
        <title>Genomic Encyclopedia of Type Strains, Phase IV (KMG-IV): sequencing the most valuable type-strain genomes for metagenomic binning, comparative biology and taxonomic classification.</title>
        <authorList>
            <person name="Goeker M."/>
        </authorList>
    </citation>
    <scope>NUCLEOTIDE SEQUENCE [LARGE SCALE GENOMIC DNA]</scope>
    <source>
        <strain evidence="1 2">DSM 100039</strain>
    </source>
</reference>
<gene>
    <name evidence="1" type="ORF">HNQ71_005384</name>
</gene>
<accession>A0A841PRJ1</accession>